<reference evidence="3 4" key="1">
    <citation type="submission" date="2020-08" db="EMBL/GenBank/DDBJ databases">
        <title>The Agave Microbiome: Exploring the role of microbial communities in plant adaptations to desert environments.</title>
        <authorList>
            <person name="Partida-Martinez L.P."/>
        </authorList>
    </citation>
    <scope>NUCLEOTIDE SEQUENCE [LARGE SCALE GENOMIC DNA]</scope>
    <source>
        <strain evidence="3 4">RAS26</strain>
    </source>
</reference>
<gene>
    <name evidence="3" type="ORF">FHR80_000840</name>
</gene>
<dbReference type="InterPro" id="IPR052935">
    <property type="entry name" value="Mg2+_PAP"/>
</dbReference>
<sequence length="369" mass="40447">MTHHARPAATTTQRPHRAARYEDALNRRVARWLSGRGWTARVEPYVGYGSSAGWVRVLARVLLASPAVPDADLPGAGTATSEREARDVGAVRGWRSFATAQVPEARVEIEVSGRTFTAVADRGGYVDAVVEAELSPGWHDVTVRAPGGATQSVPVLVIDPATPYGLVSDIDDTIMVTRLPRPLIAAWNSFVRHENAREPVPGMAALYRALLTDRPDMPVIYLSTGAWNAAPTLGRFVRRHEYPVGPFMLTDWGPTNTGWFRSGQEHKNQTLRRLVQDFPEMRWVLVGDDGQHDPEIYASLVRERPDRVRAVVIRQLTGAEHVLAHGAPTSTDQASRAEGRTQAEGVPVVQGADGKAILQEWRSRGVTLT</sequence>
<dbReference type="AlphaFoldDB" id="A0A7W4UD13"/>
<dbReference type="InterPro" id="IPR019236">
    <property type="entry name" value="APP1_cat"/>
</dbReference>
<accession>A0A7W4UD13</accession>
<comment type="caution">
    <text evidence="3">The sequence shown here is derived from an EMBL/GenBank/DDBJ whole genome shotgun (WGS) entry which is preliminary data.</text>
</comment>
<dbReference type="GO" id="GO:0008195">
    <property type="term" value="F:phosphatidate phosphatase activity"/>
    <property type="evidence" value="ECO:0007669"/>
    <property type="project" value="InterPro"/>
</dbReference>
<evidence type="ECO:0000313" key="3">
    <source>
        <dbReference type="EMBL" id="MBB2921946.1"/>
    </source>
</evidence>
<name>A0A7W4UD13_9CELL</name>
<dbReference type="EMBL" id="JACHVX010000001">
    <property type="protein sequence ID" value="MBB2921946.1"/>
    <property type="molecule type" value="Genomic_DNA"/>
</dbReference>
<dbReference type="PANTHER" id="PTHR28208">
    <property type="entry name" value="PHOSPHATIDATE PHOSPHATASE APP1"/>
    <property type="match status" value="1"/>
</dbReference>
<dbReference type="Pfam" id="PF09949">
    <property type="entry name" value="APP1_cat"/>
    <property type="match status" value="1"/>
</dbReference>
<evidence type="ECO:0000313" key="4">
    <source>
        <dbReference type="Proteomes" id="UP000518206"/>
    </source>
</evidence>
<evidence type="ECO:0000259" key="2">
    <source>
        <dbReference type="Pfam" id="PF09949"/>
    </source>
</evidence>
<feature type="region of interest" description="Disordered" evidence="1">
    <location>
        <begin position="325"/>
        <end position="345"/>
    </location>
</feature>
<dbReference type="RefSeq" id="WP_183294870.1">
    <property type="nucleotide sequence ID" value="NZ_JACHVX010000001.1"/>
</dbReference>
<organism evidence="3 4">
    <name type="scientific">Cellulomonas cellasea</name>
    <dbReference type="NCBI Taxonomy" id="43670"/>
    <lineage>
        <taxon>Bacteria</taxon>
        <taxon>Bacillati</taxon>
        <taxon>Actinomycetota</taxon>
        <taxon>Actinomycetes</taxon>
        <taxon>Micrococcales</taxon>
        <taxon>Cellulomonadaceae</taxon>
        <taxon>Cellulomonas</taxon>
    </lineage>
</organism>
<evidence type="ECO:0000256" key="1">
    <source>
        <dbReference type="SAM" id="MobiDB-lite"/>
    </source>
</evidence>
<reference evidence="3 4" key="2">
    <citation type="submission" date="2020-08" db="EMBL/GenBank/DDBJ databases">
        <authorList>
            <person name="Partida-Martinez L."/>
            <person name="Huntemann M."/>
            <person name="Clum A."/>
            <person name="Wang J."/>
            <person name="Palaniappan K."/>
            <person name="Ritter S."/>
            <person name="Chen I.-M."/>
            <person name="Stamatis D."/>
            <person name="Reddy T."/>
            <person name="O'Malley R."/>
            <person name="Daum C."/>
            <person name="Shapiro N."/>
            <person name="Ivanova N."/>
            <person name="Kyrpides N."/>
            <person name="Woyke T."/>
        </authorList>
    </citation>
    <scope>NUCLEOTIDE SEQUENCE [LARGE SCALE GENOMIC DNA]</scope>
    <source>
        <strain evidence="3 4">RAS26</strain>
    </source>
</reference>
<proteinExistence type="predicted"/>
<feature type="region of interest" description="Disordered" evidence="1">
    <location>
        <begin position="1"/>
        <end position="20"/>
    </location>
</feature>
<protein>
    <submittedName>
        <fullName evidence="3">Phosphatidate phosphatase APP1</fullName>
    </submittedName>
</protein>
<dbReference type="Proteomes" id="UP000518206">
    <property type="component" value="Unassembled WGS sequence"/>
</dbReference>
<dbReference type="PANTHER" id="PTHR28208:SF3">
    <property type="entry name" value="PHOSPHATIDATE PHOSPHATASE APP1"/>
    <property type="match status" value="1"/>
</dbReference>
<feature type="domain" description="Phosphatidate phosphatase APP1 catalytic" evidence="2">
    <location>
        <begin position="165"/>
        <end position="315"/>
    </location>
</feature>